<accession>A0A1R3WSP1</accession>
<keyword evidence="3" id="KW-0378">Hydrolase</keyword>
<dbReference type="Pfam" id="PF01713">
    <property type="entry name" value="Smr"/>
    <property type="match status" value="1"/>
</dbReference>
<evidence type="ECO:0000256" key="1">
    <source>
        <dbReference type="SAM" id="MobiDB-lite"/>
    </source>
</evidence>
<reference evidence="3 4" key="1">
    <citation type="submission" date="2017-01" db="EMBL/GenBank/DDBJ databases">
        <authorList>
            <person name="Mah S.A."/>
            <person name="Swanson W.J."/>
            <person name="Moy G.W."/>
            <person name="Vacquier V.D."/>
        </authorList>
    </citation>
    <scope>NUCLEOTIDE SEQUENCE [LARGE SCALE GENOMIC DNA]</scope>
    <source>
        <strain evidence="3 4">DSM 21219</strain>
    </source>
</reference>
<dbReference type="SMART" id="SM00463">
    <property type="entry name" value="SMR"/>
    <property type="match status" value="1"/>
</dbReference>
<evidence type="ECO:0000313" key="4">
    <source>
        <dbReference type="Proteomes" id="UP000192455"/>
    </source>
</evidence>
<sequence>MARRLSQEELDLWRRITRATERLHPETSLPAVEAARPRPPLKAEPITPFRPGSRVPRPLPAVDLNQPMPERLKDAALQMDRKLHARMKRGKLVPEARMDLHGMTLARAHGALTSFILGAQASDRRLVLVITGKGKRSRDDGPIPTPRGVLRHQVPQWLMMPPLAQAVLQITPAHVSHGGEGAYYVYLRKRR</sequence>
<dbReference type="STRING" id="515897.SAMN05421849_1396"/>
<protein>
    <submittedName>
        <fullName evidence="3">DNA-nicking endonuclease, Smr domain</fullName>
    </submittedName>
</protein>
<dbReference type="PROSITE" id="PS50828">
    <property type="entry name" value="SMR"/>
    <property type="match status" value="1"/>
</dbReference>
<dbReference type="Gene3D" id="3.30.1370.110">
    <property type="match status" value="1"/>
</dbReference>
<gene>
    <name evidence="3" type="ORF">SAMN05421849_1396</name>
</gene>
<evidence type="ECO:0000259" key="2">
    <source>
        <dbReference type="PROSITE" id="PS50828"/>
    </source>
</evidence>
<keyword evidence="4" id="KW-1185">Reference proteome</keyword>
<keyword evidence="3" id="KW-0255">Endonuclease</keyword>
<evidence type="ECO:0000313" key="3">
    <source>
        <dbReference type="EMBL" id="SIT80936.1"/>
    </source>
</evidence>
<dbReference type="PANTHER" id="PTHR35562">
    <property type="entry name" value="DNA ENDONUCLEASE SMRA-RELATED"/>
    <property type="match status" value="1"/>
</dbReference>
<dbReference type="InterPro" id="IPR002625">
    <property type="entry name" value="Smr_dom"/>
</dbReference>
<proteinExistence type="predicted"/>
<dbReference type="GO" id="GO:0004519">
    <property type="term" value="F:endonuclease activity"/>
    <property type="evidence" value="ECO:0007669"/>
    <property type="project" value="UniProtKB-KW"/>
</dbReference>
<dbReference type="SUPFAM" id="SSF160443">
    <property type="entry name" value="SMR domain-like"/>
    <property type="match status" value="1"/>
</dbReference>
<dbReference type="InterPro" id="IPR036063">
    <property type="entry name" value="Smr_dom_sf"/>
</dbReference>
<feature type="region of interest" description="Disordered" evidence="1">
    <location>
        <begin position="24"/>
        <end position="65"/>
    </location>
</feature>
<feature type="domain" description="Smr" evidence="2">
    <location>
        <begin position="98"/>
        <end position="188"/>
    </location>
</feature>
<keyword evidence="3" id="KW-0540">Nuclease</keyword>
<dbReference type="Proteomes" id="UP000192455">
    <property type="component" value="Unassembled WGS sequence"/>
</dbReference>
<name>A0A1R3WSP1_9RHOB</name>
<dbReference type="AlphaFoldDB" id="A0A1R3WSP1"/>
<dbReference type="PANTHER" id="PTHR35562:SF2">
    <property type="entry name" value="DNA ENDONUCLEASE SMRA-RELATED"/>
    <property type="match status" value="1"/>
</dbReference>
<dbReference type="EMBL" id="FTPS01000001">
    <property type="protein sequence ID" value="SIT80936.1"/>
    <property type="molecule type" value="Genomic_DNA"/>
</dbReference>
<organism evidence="3 4">
    <name type="scientific">Pontibaca methylaminivorans</name>
    <dbReference type="NCBI Taxonomy" id="515897"/>
    <lineage>
        <taxon>Bacteria</taxon>
        <taxon>Pseudomonadati</taxon>
        <taxon>Pseudomonadota</taxon>
        <taxon>Alphaproteobacteria</taxon>
        <taxon>Rhodobacterales</taxon>
        <taxon>Roseobacteraceae</taxon>
        <taxon>Pontibaca</taxon>
    </lineage>
</organism>